<dbReference type="AlphaFoldDB" id="A0AAD4PAV7"/>
<sequence>MHKSRLPSTLPFQVQQLTKDIPLILESLRYSMDVEVQGDKVRRRNEWNKWLLSTGVVNSDSGSHLSSSAPENVLAMRMEIMLMQVKVTQKWQLESRFKVHIPQYNGHYENKKYWFLAQNESGALHDFG</sequence>
<gene>
    <name evidence="1" type="ORF">C2S53_001753</name>
</gene>
<comment type="caution">
    <text evidence="1">The sequence shown here is derived from an EMBL/GenBank/DDBJ whole genome shotgun (WGS) entry which is preliminary data.</text>
</comment>
<dbReference type="EMBL" id="SDAM02000071">
    <property type="protein sequence ID" value="KAH6832345.1"/>
    <property type="molecule type" value="Genomic_DNA"/>
</dbReference>
<evidence type="ECO:0000313" key="2">
    <source>
        <dbReference type="Proteomes" id="UP001190926"/>
    </source>
</evidence>
<accession>A0AAD4PAV7</accession>
<dbReference type="Gene3D" id="1.10.10.10">
    <property type="entry name" value="Winged helix-like DNA-binding domain superfamily/Winged helix DNA-binding domain"/>
    <property type="match status" value="1"/>
</dbReference>
<name>A0AAD4PAV7_PERFH</name>
<reference evidence="1 2" key="1">
    <citation type="journal article" date="2021" name="Nat. Commun.">
        <title>Incipient diploidization of the medicinal plant Perilla within 10,000 years.</title>
        <authorList>
            <person name="Zhang Y."/>
            <person name="Shen Q."/>
            <person name="Leng L."/>
            <person name="Zhang D."/>
            <person name="Chen S."/>
            <person name="Shi Y."/>
            <person name="Ning Z."/>
            <person name="Chen S."/>
        </authorList>
    </citation>
    <scope>NUCLEOTIDE SEQUENCE [LARGE SCALE GENOMIC DNA]</scope>
    <source>
        <strain evidence="2">cv. PC099</strain>
    </source>
</reference>
<dbReference type="InterPro" id="IPR036388">
    <property type="entry name" value="WH-like_DNA-bd_sf"/>
</dbReference>
<protein>
    <submittedName>
        <fullName evidence="1">Uncharacterized protein</fullName>
    </submittedName>
</protein>
<organism evidence="1 2">
    <name type="scientific">Perilla frutescens var. hirtella</name>
    <name type="common">Perilla citriodora</name>
    <name type="synonym">Perilla setoyensis</name>
    <dbReference type="NCBI Taxonomy" id="608512"/>
    <lineage>
        <taxon>Eukaryota</taxon>
        <taxon>Viridiplantae</taxon>
        <taxon>Streptophyta</taxon>
        <taxon>Embryophyta</taxon>
        <taxon>Tracheophyta</taxon>
        <taxon>Spermatophyta</taxon>
        <taxon>Magnoliopsida</taxon>
        <taxon>eudicotyledons</taxon>
        <taxon>Gunneridae</taxon>
        <taxon>Pentapetalae</taxon>
        <taxon>asterids</taxon>
        <taxon>lamiids</taxon>
        <taxon>Lamiales</taxon>
        <taxon>Lamiaceae</taxon>
        <taxon>Nepetoideae</taxon>
        <taxon>Elsholtzieae</taxon>
        <taxon>Perilla</taxon>
    </lineage>
</organism>
<proteinExistence type="predicted"/>
<keyword evidence="2" id="KW-1185">Reference proteome</keyword>
<dbReference type="Proteomes" id="UP001190926">
    <property type="component" value="Unassembled WGS sequence"/>
</dbReference>
<evidence type="ECO:0000313" key="1">
    <source>
        <dbReference type="EMBL" id="KAH6832345.1"/>
    </source>
</evidence>